<name>A0A917FRC9_9BACL</name>
<evidence type="ECO:0000313" key="15">
    <source>
        <dbReference type="Proteomes" id="UP000644756"/>
    </source>
</evidence>
<feature type="transmembrane region" description="Helical" evidence="12">
    <location>
        <begin position="112"/>
        <end position="132"/>
    </location>
</feature>
<evidence type="ECO:0000256" key="11">
    <source>
        <dbReference type="ARBA" id="ARBA00023136"/>
    </source>
</evidence>
<evidence type="ECO:0000256" key="3">
    <source>
        <dbReference type="ARBA" id="ARBA00007931"/>
    </source>
</evidence>
<evidence type="ECO:0000256" key="4">
    <source>
        <dbReference type="ARBA" id="ARBA00022670"/>
    </source>
</evidence>
<dbReference type="PANTHER" id="PTHR39188:SF3">
    <property type="entry name" value="STAGE IV SPORULATION PROTEIN FB"/>
    <property type="match status" value="1"/>
</dbReference>
<feature type="domain" description="Peptidase M50" evidence="13">
    <location>
        <begin position="59"/>
        <end position="133"/>
    </location>
</feature>
<dbReference type="GO" id="GO:0046872">
    <property type="term" value="F:metal ion binding"/>
    <property type="evidence" value="ECO:0007669"/>
    <property type="project" value="UniProtKB-KW"/>
</dbReference>
<comment type="similarity">
    <text evidence="3">Belongs to the peptidase M50B family.</text>
</comment>
<keyword evidence="7" id="KW-0378">Hydrolase</keyword>
<proteinExistence type="inferred from homology"/>
<dbReference type="RefSeq" id="WP_188530510.1">
    <property type="nucleotide sequence ID" value="NZ_BMGR01000004.1"/>
</dbReference>
<feature type="transmembrane region" description="Helical" evidence="12">
    <location>
        <begin position="41"/>
        <end position="70"/>
    </location>
</feature>
<reference evidence="14" key="1">
    <citation type="journal article" date="2014" name="Int. J. Syst. Evol. Microbiol.">
        <title>Complete genome sequence of Corynebacterium casei LMG S-19264T (=DSM 44701T), isolated from a smear-ripened cheese.</title>
        <authorList>
            <consortium name="US DOE Joint Genome Institute (JGI-PGF)"/>
            <person name="Walter F."/>
            <person name="Albersmeier A."/>
            <person name="Kalinowski J."/>
            <person name="Ruckert C."/>
        </authorList>
    </citation>
    <scope>NUCLEOTIDE SEQUENCE</scope>
    <source>
        <strain evidence="14">CGMCC 1.12987</strain>
    </source>
</reference>
<evidence type="ECO:0000313" key="14">
    <source>
        <dbReference type="EMBL" id="GGF99323.1"/>
    </source>
</evidence>
<evidence type="ECO:0000256" key="1">
    <source>
        <dbReference type="ARBA" id="ARBA00001947"/>
    </source>
</evidence>
<keyword evidence="11 12" id="KW-0472">Membrane</keyword>
<feature type="transmembrane region" description="Helical" evidence="12">
    <location>
        <begin position="139"/>
        <end position="159"/>
    </location>
</feature>
<keyword evidence="5 12" id="KW-0812">Transmembrane</keyword>
<evidence type="ECO:0000256" key="7">
    <source>
        <dbReference type="ARBA" id="ARBA00022801"/>
    </source>
</evidence>
<dbReference type="Pfam" id="PF02163">
    <property type="entry name" value="Peptidase_M50"/>
    <property type="match status" value="1"/>
</dbReference>
<dbReference type="GO" id="GO:0006508">
    <property type="term" value="P:proteolysis"/>
    <property type="evidence" value="ECO:0007669"/>
    <property type="project" value="UniProtKB-KW"/>
</dbReference>
<dbReference type="EMBL" id="BMGR01000004">
    <property type="protein sequence ID" value="GGF99323.1"/>
    <property type="molecule type" value="Genomic_DNA"/>
</dbReference>
<dbReference type="GO" id="GO:0008237">
    <property type="term" value="F:metallopeptidase activity"/>
    <property type="evidence" value="ECO:0007669"/>
    <property type="project" value="UniProtKB-KW"/>
</dbReference>
<organism evidence="14 15">
    <name type="scientific">Paenibacillus abyssi</name>
    <dbReference type="NCBI Taxonomy" id="1340531"/>
    <lineage>
        <taxon>Bacteria</taxon>
        <taxon>Bacillati</taxon>
        <taxon>Bacillota</taxon>
        <taxon>Bacilli</taxon>
        <taxon>Bacillales</taxon>
        <taxon>Paenibacillaceae</taxon>
        <taxon>Paenibacillus</taxon>
    </lineage>
</organism>
<feature type="transmembrane region" description="Helical" evidence="12">
    <location>
        <begin position="327"/>
        <end position="347"/>
    </location>
</feature>
<gene>
    <name evidence="14" type="ORF">GCM10010916_15750</name>
</gene>
<reference evidence="14" key="2">
    <citation type="submission" date="2020-09" db="EMBL/GenBank/DDBJ databases">
        <authorList>
            <person name="Sun Q."/>
            <person name="Zhou Y."/>
        </authorList>
    </citation>
    <scope>NUCLEOTIDE SEQUENCE</scope>
    <source>
        <strain evidence="14">CGMCC 1.12987</strain>
    </source>
</reference>
<evidence type="ECO:0000256" key="6">
    <source>
        <dbReference type="ARBA" id="ARBA00022723"/>
    </source>
</evidence>
<evidence type="ECO:0000256" key="9">
    <source>
        <dbReference type="ARBA" id="ARBA00022989"/>
    </source>
</evidence>
<dbReference type="InterPro" id="IPR008915">
    <property type="entry name" value="Peptidase_M50"/>
</dbReference>
<accession>A0A917FRC9</accession>
<dbReference type="GO" id="GO:0016020">
    <property type="term" value="C:membrane"/>
    <property type="evidence" value="ECO:0007669"/>
    <property type="project" value="UniProtKB-SubCell"/>
</dbReference>
<evidence type="ECO:0000256" key="10">
    <source>
        <dbReference type="ARBA" id="ARBA00023049"/>
    </source>
</evidence>
<comment type="cofactor">
    <cofactor evidence="1">
        <name>Zn(2+)</name>
        <dbReference type="ChEBI" id="CHEBI:29105"/>
    </cofactor>
</comment>
<feature type="transmembrane region" description="Helical" evidence="12">
    <location>
        <begin position="179"/>
        <end position="203"/>
    </location>
</feature>
<evidence type="ECO:0000256" key="5">
    <source>
        <dbReference type="ARBA" id="ARBA00022692"/>
    </source>
</evidence>
<dbReference type="PANTHER" id="PTHR39188">
    <property type="entry name" value="MEMBRANE-ASSOCIATED ZINC METALLOPROTEASE M50B"/>
    <property type="match status" value="1"/>
</dbReference>
<keyword evidence="8" id="KW-0862">Zinc</keyword>
<feature type="transmembrane region" description="Helical" evidence="12">
    <location>
        <begin position="12"/>
        <end position="35"/>
    </location>
</feature>
<dbReference type="CDD" id="cd06160">
    <property type="entry name" value="S2P-M50_like_2"/>
    <property type="match status" value="1"/>
</dbReference>
<comment type="caution">
    <text evidence="14">The sequence shown here is derived from an EMBL/GenBank/DDBJ whole genome shotgun (WGS) entry which is preliminary data.</text>
</comment>
<keyword evidence="4" id="KW-0645">Protease</keyword>
<dbReference type="Proteomes" id="UP000644756">
    <property type="component" value="Unassembled WGS sequence"/>
</dbReference>
<keyword evidence="10" id="KW-0482">Metalloprotease</keyword>
<feature type="transmembrane region" description="Helical" evidence="12">
    <location>
        <begin position="82"/>
        <end position="100"/>
    </location>
</feature>
<evidence type="ECO:0000256" key="12">
    <source>
        <dbReference type="SAM" id="Phobius"/>
    </source>
</evidence>
<sequence>MTDKRKQNKRNPWWILGAVLFFIITKGKSLLLALSKFAGPLISMAVTVGAYALLSPIWFAVGLVLLILVHELGHVIAAKRKGLPVSAPLFIPFIGALITMKRHPKDAVTEAYIAYGGPLVGTIGALIVYAAGLITEMSFLFVLANVGFFINLINLLPIHPLDGGRISTAVSRWLWVPGLIGGAVLIIVMKSPLLFIIWALFAWDLYQKFFRYRKSGKPYHMVGVYEIDIQQLGLPAWYFSGEQHARELPFTTYSKLSGEQIVRFDWETLNFRGEMELPLQGIVKKVQLTGSERFEKDGSEQLRINVRVDYEKYENDRYYEVPVAVRWKYGFAYGGLALFLLFMMWHIQTSGVVEPIR</sequence>
<evidence type="ECO:0000256" key="8">
    <source>
        <dbReference type="ARBA" id="ARBA00022833"/>
    </source>
</evidence>
<dbReference type="AlphaFoldDB" id="A0A917FRC9"/>
<keyword evidence="15" id="KW-1185">Reference proteome</keyword>
<keyword evidence="6" id="KW-0479">Metal-binding</keyword>
<evidence type="ECO:0000256" key="2">
    <source>
        <dbReference type="ARBA" id="ARBA00004141"/>
    </source>
</evidence>
<evidence type="ECO:0000259" key="13">
    <source>
        <dbReference type="Pfam" id="PF02163"/>
    </source>
</evidence>
<keyword evidence="9 12" id="KW-1133">Transmembrane helix</keyword>
<protein>
    <recommendedName>
        <fullName evidence="13">Peptidase M50 domain-containing protein</fullName>
    </recommendedName>
</protein>
<comment type="subcellular location">
    <subcellularLocation>
        <location evidence="2">Membrane</location>
        <topology evidence="2">Multi-pass membrane protein</topology>
    </subcellularLocation>
</comment>